<dbReference type="EMBL" id="BAABJP010000007">
    <property type="protein sequence ID" value="GAA5151554.1"/>
    <property type="molecule type" value="Genomic_DNA"/>
</dbReference>
<feature type="compositionally biased region" description="Acidic residues" evidence="1">
    <location>
        <begin position="189"/>
        <end position="200"/>
    </location>
</feature>
<name>A0ABP9PWW8_9PSEU</name>
<accession>A0ABP9PWW8</accession>
<feature type="compositionally biased region" description="Low complexity" evidence="1">
    <location>
        <begin position="437"/>
        <end position="455"/>
    </location>
</feature>
<feature type="region of interest" description="Disordered" evidence="1">
    <location>
        <begin position="279"/>
        <end position="852"/>
    </location>
</feature>
<feature type="compositionally biased region" description="Acidic residues" evidence="1">
    <location>
        <begin position="724"/>
        <end position="736"/>
    </location>
</feature>
<dbReference type="Proteomes" id="UP001428817">
    <property type="component" value="Unassembled WGS sequence"/>
</dbReference>
<evidence type="ECO:0000313" key="4">
    <source>
        <dbReference type="Proteomes" id="UP001428817"/>
    </source>
</evidence>
<keyword evidence="2" id="KW-1133">Transmembrane helix</keyword>
<keyword evidence="2" id="KW-0472">Membrane</keyword>
<feature type="transmembrane region" description="Helical" evidence="2">
    <location>
        <begin position="158"/>
        <end position="177"/>
    </location>
</feature>
<proteinExistence type="predicted"/>
<keyword evidence="4" id="KW-1185">Reference proteome</keyword>
<comment type="caution">
    <text evidence="3">The sequence shown here is derived from an EMBL/GenBank/DDBJ whole genome shotgun (WGS) entry which is preliminary data.</text>
</comment>
<feature type="transmembrane region" description="Helical" evidence="2">
    <location>
        <begin position="14"/>
        <end position="32"/>
    </location>
</feature>
<feature type="compositionally biased region" description="Low complexity" evidence="1">
    <location>
        <begin position="471"/>
        <end position="480"/>
    </location>
</feature>
<feature type="compositionally biased region" description="Basic and acidic residues" evidence="1">
    <location>
        <begin position="389"/>
        <end position="401"/>
    </location>
</feature>
<evidence type="ECO:0000313" key="3">
    <source>
        <dbReference type="EMBL" id="GAA5151554.1"/>
    </source>
</evidence>
<keyword evidence="2" id="KW-0812">Transmembrane</keyword>
<protein>
    <recommendedName>
        <fullName evidence="5">Capsular polysaccharide biosynthesis protein</fullName>
    </recommendedName>
</protein>
<feature type="compositionally biased region" description="Gly residues" evidence="1">
    <location>
        <begin position="481"/>
        <end position="506"/>
    </location>
</feature>
<evidence type="ECO:0008006" key="5">
    <source>
        <dbReference type="Google" id="ProtNLM"/>
    </source>
</evidence>
<feature type="compositionally biased region" description="Pro residues" evidence="1">
    <location>
        <begin position="541"/>
        <end position="554"/>
    </location>
</feature>
<sequence>MGVFAAFGMAARRWYVLLPLALLSVGVSWLAYTQMPAVYTATASHQVNGPANGGYANAATMAAQLAEEVQPSGAGRARNVHPPLTVTARPGSSMITVRADADSADKALQDVNRVGGDLTKKLDEHQLERSVPAGSRMRLDTPAKPVVGPPVRTTGWKVFAATLLFGLMLSVVVAAAVERSARRRRDMLEDAVEEDPDDAPTEVVPVVTDEGPPEPASAGADAEPTRAEAKRGRRSAKSSRSARRKAGIPAEPAPADPVTSKLDLSAAKPVVDPMTSKMDLSAAKPAVDPATSKMDLSAAKPAVDPATSKLDLSAAKPAVDPATSKMDLSAAKPAVDPMTSKLDLSAAKPVVDPATSKMDLSAAKPAVDPMTSKLDLSAAKPGKAPAAGERGKPGDRSERKAASPAPDARGVVDAPTRAVPPGSGQPVPPGGPPPARGPEAPSRGGDPRPGAAARPANPPSTPSGRGGTGSPSGPLAAGPARGAGGTAPAGAAGAGPAGVAGRGQGSPSGPDAGRPTGPPVRPTPDPVETGSRPGGEAVRPPAQPGRPPVPPAPSGGPHGSSAQPGRPPMPPTADPGGPLPPAGDARRPSLPPSGPRGRGPGRPGAPEREQRMPPRTVGPKAAAEPTGTVTPDSAKRRPPPERPRESVSNSGGYHPPLANPFGGPDSATFNSSDLWAPATGADEGAERWLPHLPGDPPPSSLRPVQGIQPTNRYQPPPRLSESESVADLEDPDDEFFSAEARSIGPSRDSGREDRRPPPPAPKPPAPKPPAPKPPRPPAAPPPPPPPSAKPPPAASTERDDEGDEFDWSEFDEDEDRDAEPPEPGPRSSGDPGAKQDWSGWDRTDRSRETAAG</sequence>
<feature type="compositionally biased region" description="Basic and acidic residues" evidence="1">
    <location>
        <begin position="633"/>
        <end position="645"/>
    </location>
</feature>
<reference evidence="4" key="1">
    <citation type="journal article" date="2019" name="Int. J. Syst. Evol. Microbiol.">
        <title>The Global Catalogue of Microorganisms (GCM) 10K type strain sequencing project: providing services to taxonomists for standard genome sequencing and annotation.</title>
        <authorList>
            <consortium name="The Broad Institute Genomics Platform"/>
            <consortium name="The Broad Institute Genome Sequencing Center for Infectious Disease"/>
            <person name="Wu L."/>
            <person name="Ma J."/>
        </authorList>
    </citation>
    <scope>NUCLEOTIDE SEQUENCE [LARGE SCALE GENOMIC DNA]</scope>
    <source>
        <strain evidence="4">JCM 18303</strain>
    </source>
</reference>
<feature type="compositionally biased region" description="Pro residues" evidence="1">
    <location>
        <begin position="426"/>
        <end position="436"/>
    </location>
</feature>
<evidence type="ECO:0000256" key="1">
    <source>
        <dbReference type="SAM" id="MobiDB-lite"/>
    </source>
</evidence>
<feature type="compositionally biased region" description="Basic and acidic residues" evidence="1">
    <location>
        <begin position="839"/>
        <end position="852"/>
    </location>
</feature>
<feature type="compositionally biased region" description="Acidic residues" evidence="1">
    <location>
        <begin position="798"/>
        <end position="817"/>
    </location>
</feature>
<feature type="compositionally biased region" description="Basic residues" evidence="1">
    <location>
        <begin position="231"/>
        <end position="246"/>
    </location>
</feature>
<gene>
    <name evidence="3" type="ORF">GCM10023321_18810</name>
</gene>
<evidence type="ECO:0000256" key="2">
    <source>
        <dbReference type="SAM" id="Phobius"/>
    </source>
</evidence>
<feature type="compositionally biased region" description="Low complexity" evidence="1">
    <location>
        <begin position="378"/>
        <end position="388"/>
    </location>
</feature>
<feature type="compositionally biased region" description="Low complexity" evidence="1">
    <location>
        <begin position="201"/>
        <end position="210"/>
    </location>
</feature>
<feature type="region of interest" description="Disordered" evidence="1">
    <location>
        <begin position="189"/>
        <end position="261"/>
    </location>
</feature>
<feature type="compositionally biased region" description="Pro residues" evidence="1">
    <location>
        <begin position="516"/>
        <end position="525"/>
    </location>
</feature>
<organism evidence="3 4">
    <name type="scientific">Pseudonocardia eucalypti</name>
    <dbReference type="NCBI Taxonomy" id="648755"/>
    <lineage>
        <taxon>Bacteria</taxon>
        <taxon>Bacillati</taxon>
        <taxon>Actinomycetota</taxon>
        <taxon>Actinomycetes</taxon>
        <taxon>Pseudonocardiales</taxon>
        <taxon>Pseudonocardiaceae</taxon>
        <taxon>Pseudonocardia</taxon>
    </lineage>
</organism>
<feature type="compositionally biased region" description="Pro residues" evidence="1">
    <location>
        <begin position="757"/>
        <end position="793"/>
    </location>
</feature>
<feature type="compositionally biased region" description="Pro residues" evidence="1">
    <location>
        <begin position="565"/>
        <end position="581"/>
    </location>
</feature>